<gene>
    <name evidence="2" type="ORF">T05_9989</name>
</gene>
<evidence type="ECO:0000313" key="3">
    <source>
        <dbReference type="Proteomes" id="UP000055048"/>
    </source>
</evidence>
<feature type="region of interest" description="Disordered" evidence="1">
    <location>
        <begin position="184"/>
        <end position="208"/>
    </location>
</feature>
<protein>
    <submittedName>
        <fullName evidence="2">Uncharacterized protein</fullName>
    </submittedName>
</protein>
<evidence type="ECO:0000256" key="1">
    <source>
        <dbReference type="SAM" id="MobiDB-lite"/>
    </source>
</evidence>
<dbReference type="Proteomes" id="UP000055048">
    <property type="component" value="Unassembled WGS sequence"/>
</dbReference>
<keyword evidence="3" id="KW-1185">Reference proteome</keyword>
<evidence type="ECO:0000313" key="2">
    <source>
        <dbReference type="EMBL" id="KRX34576.1"/>
    </source>
</evidence>
<proteinExistence type="predicted"/>
<name>A0A0V0T6I2_9BILA</name>
<dbReference type="AlphaFoldDB" id="A0A0V0T6I2"/>
<accession>A0A0V0T6I2</accession>
<reference evidence="2 3" key="1">
    <citation type="submission" date="2015-01" db="EMBL/GenBank/DDBJ databases">
        <title>Evolution of Trichinella species and genotypes.</title>
        <authorList>
            <person name="Korhonen P.K."/>
            <person name="Edoardo P."/>
            <person name="Giuseppe L.R."/>
            <person name="Gasser R.B."/>
        </authorList>
    </citation>
    <scope>NUCLEOTIDE SEQUENCE [LARGE SCALE GENOMIC DNA]</scope>
    <source>
        <strain evidence="2">ISS417</strain>
    </source>
</reference>
<sequence>MQIHSGRSAGTLFRLQSRGVTAIWMCMRDREQSQCDNLHSLSSARHLVRDYVFGGSGSLIRQGHLGKSREGWHGNLEAMRPWGSPGQGLATISCSRNSFQMIVGERGAANEQWRFQCDDRRRRPLKTALYRRIEDKRRHPEDEGVRWVTLHDATLTVSNDESPYFHSSPLPHPVAVPEACRLGNKVKPSSTAPAPPLAPLPLNGGPHG</sequence>
<comment type="caution">
    <text evidence="2">The sequence shown here is derived from an EMBL/GenBank/DDBJ whole genome shotgun (WGS) entry which is preliminary data.</text>
</comment>
<organism evidence="2 3">
    <name type="scientific">Trichinella murrelli</name>
    <dbReference type="NCBI Taxonomy" id="144512"/>
    <lineage>
        <taxon>Eukaryota</taxon>
        <taxon>Metazoa</taxon>
        <taxon>Ecdysozoa</taxon>
        <taxon>Nematoda</taxon>
        <taxon>Enoplea</taxon>
        <taxon>Dorylaimia</taxon>
        <taxon>Trichinellida</taxon>
        <taxon>Trichinellidae</taxon>
        <taxon>Trichinella</taxon>
    </lineage>
</organism>
<dbReference type="EMBL" id="JYDJ01000547">
    <property type="protein sequence ID" value="KRX34576.1"/>
    <property type="molecule type" value="Genomic_DNA"/>
</dbReference>